<evidence type="ECO:0000259" key="3">
    <source>
        <dbReference type="Pfam" id="PF13026"/>
    </source>
</evidence>
<feature type="signal peptide" evidence="1">
    <location>
        <begin position="1"/>
        <end position="20"/>
    </location>
</feature>
<dbReference type="EMBL" id="PYLS01000005">
    <property type="protein sequence ID" value="PST83736.1"/>
    <property type="molecule type" value="Genomic_DNA"/>
</dbReference>
<dbReference type="Pfam" id="PF13026">
    <property type="entry name" value="DUF3887"/>
    <property type="match status" value="1"/>
</dbReference>
<dbReference type="Gene3D" id="3.10.450.590">
    <property type="match status" value="1"/>
</dbReference>
<feature type="domain" description="DUF3887" evidence="3">
    <location>
        <begin position="30"/>
        <end position="119"/>
    </location>
</feature>
<dbReference type="Proteomes" id="UP000240912">
    <property type="component" value="Unassembled WGS sequence"/>
</dbReference>
<protein>
    <submittedName>
        <fullName evidence="4">Dienelactone hydrolase</fullName>
    </submittedName>
</protein>
<dbReference type="InterPro" id="IPR022742">
    <property type="entry name" value="Hydrolase_4"/>
</dbReference>
<reference evidence="4 5" key="1">
    <citation type="submission" date="2018-03" db="EMBL/GenBank/DDBJ databases">
        <authorList>
            <person name="Keele B.F."/>
        </authorList>
    </citation>
    <scope>NUCLEOTIDE SEQUENCE [LARGE SCALE GENOMIC DNA]</scope>
    <source>
        <strain evidence="4 5">YL28-9</strain>
    </source>
</reference>
<comment type="caution">
    <text evidence="4">The sequence shown here is derived from an EMBL/GenBank/DDBJ whole genome shotgun (WGS) entry which is preliminary data.</text>
</comment>
<dbReference type="PANTHER" id="PTHR43265:SF1">
    <property type="entry name" value="ESTERASE ESTD"/>
    <property type="match status" value="1"/>
</dbReference>
<name>A0A2T3HMT0_9SPHI</name>
<accession>A0A2T3HMT0</accession>
<keyword evidence="5" id="KW-1185">Reference proteome</keyword>
<dbReference type="InterPro" id="IPR024981">
    <property type="entry name" value="DUF3887"/>
</dbReference>
<sequence>MKKYFLLTFVCLCLTSVSFAQSVITLFNSANEFFDRMREEKFQEAHAAFDESVKTKLTEANLKELWTRMAAEMGKAESLDAVQSRAQDEYFVVTVNGKFEKGEQNFLVVFNKTNKIVGLFLQPKSASAAYKLPAYADTASYKEQQVYIQTPGHQLAAVITTPKNRTRFPMVVMVHGSGPGDMDETVGANKPFKDLAAGLASKGIGSVRYVKRTLIYQNEFGGAFTVKEEVLDDAVAALTMARGVAGADPKQLYLLGHSLGGMLAPRIATLVPDLKGLVLAAAPARKLTDVIADQNRYAFSLVKDTTAEAKAGLQKALTEVERSRISKIGTMKADSAILGLPAAYWADLNSYDQVALAKNLKQRILVIQGGNDFQVTETDYKIWENTLGKKKNATLKLYPTLNHLFSSQAAKGTMAQYQTAANVDAALVIDLANWISQPK</sequence>
<dbReference type="AlphaFoldDB" id="A0A2T3HMT0"/>
<evidence type="ECO:0000259" key="2">
    <source>
        <dbReference type="Pfam" id="PF12146"/>
    </source>
</evidence>
<dbReference type="InterPro" id="IPR053145">
    <property type="entry name" value="AB_hydrolase_Est10"/>
</dbReference>
<feature type="chain" id="PRO_5015468443" evidence="1">
    <location>
        <begin position="21"/>
        <end position="439"/>
    </location>
</feature>
<gene>
    <name evidence="4" type="ORF">C7T94_07730</name>
</gene>
<dbReference type="InterPro" id="IPR029058">
    <property type="entry name" value="AB_hydrolase_fold"/>
</dbReference>
<evidence type="ECO:0000313" key="5">
    <source>
        <dbReference type="Proteomes" id="UP000240912"/>
    </source>
</evidence>
<dbReference type="PANTHER" id="PTHR43265">
    <property type="entry name" value="ESTERASE ESTD"/>
    <property type="match status" value="1"/>
</dbReference>
<evidence type="ECO:0000256" key="1">
    <source>
        <dbReference type="SAM" id="SignalP"/>
    </source>
</evidence>
<organism evidence="4 5">
    <name type="scientific">Pedobacter yulinensis</name>
    <dbReference type="NCBI Taxonomy" id="2126353"/>
    <lineage>
        <taxon>Bacteria</taxon>
        <taxon>Pseudomonadati</taxon>
        <taxon>Bacteroidota</taxon>
        <taxon>Sphingobacteriia</taxon>
        <taxon>Sphingobacteriales</taxon>
        <taxon>Sphingobacteriaceae</taxon>
        <taxon>Pedobacter</taxon>
    </lineage>
</organism>
<proteinExistence type="predicted"/>
<keyword evidence="4" id="KW-0378">Hydrolase</keyword>
<dbReference type="RefSeq" id="WP_107216000.1">
    <property type="nucleotide sequence ID" value="NZ_KZ686269.1"/>
</dbReference>
<dbReference type="Gene3D" id="3.40.50.1820">
    <property type="entry name" value="alpha/beta hydrolase"/>
    <property type="match status" value="1"/>
</dbReference>
<dbReference type="GO" id="GO:0052689">
    <property type="term" value="F:carboxylic ester hydrolase activity"/>
    <property type="evidence" value="ECO:0007669"/>
    <property type="project" value="TreeGrafter"/>
</dbReference>
<dbReference type="OrthoDB" id="9809549at2"/>
<feature type="domain" description="Serine aminopeptidase S33" evidence="2">
    <location>
        <begin position="228"/>
        <end position="404"/>
    </location>
</feature>
<evidence type="ECO:0000313" key="4">
    <source>
        <dbReference type="EMBL" id="PST83736.1"/>
    </source>
</evidence>
<dbReference type="Pfam" id="PF12146">
    <property type="entry name" value="Hydrolase_4"/>
    <property type="match status" value="1"/>
</dbReference>
<dbReference type="SUPFAM" id="SSF53474">
    <property type="entry name" value="alpha/beta-Hydrolases"/>
    <property type="match status" value="1"/>
</dbReference>
<keyword evidence="1" id="KW-0732">Signal</keyword>